<dbReference type="FunCoup" id="F4R3M1">
    <property type="interactions" value="23"/>
</dbReference>
<keyword evidence="2" id="KW-0808">Transferase</keyword>
<dbReference type="Pfam" id="PF04488">
    <property type="entry name" value="Gly_transf_sug"/>
    <property type="match status" value="1"/>
</dbReference>
<reference evidence="3" key="1">
    <citation type="journal article" date="2011" name="Proc. Natl. Acad. Sci. U.S.A.">
        <title>Obligate biotrophy features unraveled by the genomic analysis of rust fungi.</title>
        <authorList>
            <person name="Duplessis S."/>
            <person name="Cuomo C.A."/>
            <person name="Lin Y.-C."/>
            <person name="Aerts A."/>
            <person name="Tisserant E."/>
            <person name="Veneault-Fourrey C."/>
            <person name="Joly D.L."/>
            <person name="Hacquard S."/>
            <person name="Amselem J."/>
            <person name="Cantarel B.L."/>
            <person name="Chiu R."/>
            <person name="Coutinho P.M."/>
            <person name="Feau N."/>
            <person name="Field M."/>
            <person name="Frey P."/>
            <person name="Gelhaye E."/>
            <person name="Goldberg J."/>
            <person name="Grabherr M.G."/>
            <person name="Kodira C.D."/>
            <person name="Kohler A."/>
            <person name="Kuees U."/>
            <person name="Lindquist E.A."/>
            <person name="Lucas S.M."/>
            <person name="Mago R."/>
            <person name="Mauceli E."/>
            <person name="Morin E."/>
            <person name="Murat C."/>
            <person name="Pangilinan J.L."/>
            <person name="Park R."/>
            <person name="Pearson M."/>
            <person name="Quesneville H."/>
            <person name="Rouhier N."/>
            <person name="Sakthikumar S."/>
            <person name="Salamov A.A."/>
            <person name="Schmutz J."/>
            <person name="Selles B."/>
            <person name="Shapiro H."/>
            <person name="Tanguay P."/>
            <person name="Tuskan G.A."/>
            <person name="Henrissat B."/>
            <person name="Van de Peer Y."/>
            <person name="Rouze P."/>
            <person name="Ellis J.G."/>
            <person name="Dodds P.N."/>
            <person name="Schein J.E."/>
            <person name="Zhong S."/>
            <person name="Hamelin R.C."/>
            <person name="Grigoriev I.V."/>
            <person name="Szabo L.J."/>
            <person name="Martin F."/>
        </authorList>
    </citation>
    <scope>NUCLEOTIDE SEQUENCE [LARGE SCALE GENOMIC DNA]</scope>
    <source>
        <strain evidence="3">98AG31 / pathotype 3-4-7</strain>
    </source>
</reference>
<name>F4R3M1_MELLP</name>
<proteinExistence type="inferred from homology"/>
<organism evidence="3">
    <name type="scientific">Melampsora larici-populina (strain 98AG31 / pathotype 3-4-7)</name>
    <name type="common">Poplar leaf rust fungus</name>
    <dbReference type="NCBI Taxonomy" id="747676"/>
    <lineage>
        <taxon>Eukaryota</taxon>
        <taxon>Fungi</taxon>
        <taxon>Dikarya</taxon>
        <taxon>Basidiomycota</taxon>
        <taxon>Pucciniomycotina</taxon>
        <taxon>Pucciniomycetes</taxon>
        <taxon>Pucciniales</taxon>
        <taxon>Melampsoraceae</taxon>
        <taxon>Melampsora</taxon>
    </lineage>
</organism>
<dbReference type="AlphaFoldDB" id="F4R3M1"/>
<comment type="similarity">
    <text evidence="1">Belongs to the glycosyltransferase 32 family.</text>
</comment>
<dbReference type="Proteomes" id="UP000001072">
    <property type="component" value="Unassembled WGS sequence"/>
</dbReference>
<sequence length="249" mass="28471">KSWKDLNPNWDYHLSEDKEENNWVNRILSFQESSLLRSWNSLSNEPVMRADLWRYLKLLIVGGVYSDMDTRCLKPIETWMECHLSDHQEIENNFTKNETTVEKSLLDWTYKGTEKPSVIVGIEADVGDRADWEEWWPRPIQLVQWTIAAAPGHPILIDTLRRLVSTLDLPPISLSNSRLFTEKVAESEAERIMRVVKATGPAPFTDAVLRYLGVITRGEVVWNSLRNLPACGLRIGDVLVLPISGFSPG</sequence>
<dbReference type="PANTHER" id="PTHR31834">
    <property type="entry name" value="INITIATION-SPECIFIC ALPHA-1,6-MANNOSYLTRANSFERASE"/>
    <property type="match status" value="1"/>
</dbReference>
<feature type="non-terminal residue" evidence="2">
    <location>
        <position position="1"/>
    </location>
</feature>
<dbReference type="InParanoid" id="F4R3M1"/>
<dbReference type="GO" id="GO:0000009">
    <property type="term" value="F:alpha-1,6-mannosyltransferase activity"/>
    <property type="evidence" value="ECO:0007669"/>
    <property type="project" value="InterPro"/>
</dbReference>
<feature type="non-terminal residue" evidence="2">
    <location>
        <position position="249"/>
    </location>
</feature>
<dbReference type="KEGG" id="mlr:MELLADRAFT_27594"/>
<accession>F4R3M1</accession>
<dbReference type="GO" id="GO:0006487">
    <property type="term" value="P:protein N-linked glycosylation"/>
    <property type="evidence" value="ECO:0007669"/>
    <property type="project" value="TreeGrafter"/>
</dbReference>
<dbReference type="InterPro" id="IPR007577">
    <property type="entry name" value="GlycoTrfase_DXD_sugar-bd_CS"/>
</dbReference>
<dbReference type="OrthoDB" id="409543at2759"/>
<dbReference type="GO" id="GO:0000136">
    <property type="term" value="C:mannan polymerase complex"/>
    <property type="evidence" value="ECO:0007669"/>
    <property type="project" value="TreeGrafter"/>
</dbReference>
<evidence type="ECO:0000313" key="2">
    <source>
        <dbReference type="EMBL" id="EGG12653.1"/>
    </source>
</evidence>
<dbReference type="eggNOG" id="ENOG502QW2I">
    <property type="taxonomic scope" value="Eukaryota"/>
</dbReference>
<keyword evidence="3" id="KW-1185">Reference proteome</keyword>
<dbReference type="RefSeq" id="XP_007403591.1">
    <property type="nucleotide sequence ID" value="XM_007403529.1"/>
</dbReference>
<dbReference type="STRING" id="747676.F4R3M1"/>
<protein>
    <submittedName>
        <fullName evidence="2">Family 32 glycosyltransferase</fullName>
    </submittedName>
</protein>
<gene>
    <name evidence="2" type="ORF">MELLADRAFT_27594</name>
</gene>
<dbReference type="PANTHER" id="PTHR31834:SF1">
    <property type="entry name" value="INITIATION-SPECIFIC ALPHA-1,6-MANNOSYLTRANSFERASE"/>
    <property type="match status" value="1"/>
</dbReference>
<evidence type="ECO:0000313" key="3">
    <source>
        <dbReference type="Proteomes" id="UP000001072"/>
    </source>
</evidence>
<dbReference type="InterPro" id="IPR039367">
    <property type="entry name" value="Och1-like"/>
</dbReference>
<dbReference type="VEuPathDB" id="FungiDB:MELLADRAFT_27594"/>
<dbReference type="Gene3D" id="3.90.550.20">
    <property type="match status" value="1"/>
</dbReference>
<dbReference type="HOGENOM" id="CLU_022381_0_1_1"/>
<dbReference type="InterPro" id="IPR029044">
    <property type="entry name" value="Nucleotide-diphossugar_trans"/>
</dbReference>
<dbReference type="GeneID" id="18926988"/>
<evidence type="ECO:0000256" key="1">
    <source>
        <dbReference type="ARBA" id="ARBA00009003"/>
    </source>
</evidence>
<dbReference type="EMBL" id="GL883090">
    <property type="protein sequence ID" value="EGG12653.1"/>
    <property type="molecule type" value="Genomic_DNA"/>
</dbReference>
<dbReference type="SUPFAM" id="SSF53448">
    <property type="entry name" value="Nucleotide-diphospho-sugar transferases"/>
    <property type="match status" value="1"/>
</dbReference>